<gene>
    <name evidence="1" type="ORF">OEG84_13175</name>
</gene>
<dbReference type="SUPFAM" id="SSF54909">
    <property type="entry name" value="Dimeric alpha+beta barrel"/>
    <property type="match status" value="1"/>
</dbReference>
<dbReference type="Proteomes" id="UP001073227">
    <property type="component" value="Unassembled WGS sequence"/>
</dbReference>
<dbReference type="PANTHER" id="PTHR34389:SF2">
    <property type="entry name" value="L-RHAMNOSE MUTAROTASE"/>
    <property type="match status" value="1"/>
</dbReference>
<dbReference type="Pfam" id="PF05336">
    <property type="entry name" value="rhaM"/>
    <property type="match status" value="1"/>
</dbReference>
<evidence type="ECO:0000313" key="2">
    <source>
        <dbReference type="Proteomes" id="UP001073227"/>
    </source>
</evidence>
<dbReference type="InterPro" id="IPR011008">
    <property type="entry name" value="Dimeric_a/b-barrel"/>
</dbReference>
<evidence type="ECO:0000313" key="1">
    <source>
        <dbReference type="EMBL" id="MCY0148632.1"/>
    </source>
</evidence>
<sequence length="116" mass="13179">MNAAPEEPLVFMYRLKPGMGAEYDRAHRAVWPEILALLDAAGIYDYRIWRRGDLVVSAMRTVKGFDYASRVTATSEVQSRWTASLAHVFEQISDEDGTPLWLDLVFAHRPQEEPGP</sequence>
<dbReference type="EMBL" id="JAOVZR010000001">
    <property type="protein sequence ID" value="MCY0148632.1"/>
    <property type="molecule type" value="Genomic_DNA"/>
</dbReference>
<protein>
    <submittedName>
        <fullName evidence="1">L-rhamnose mutarotase</fullName>
    </submittedName>
</protein>
<dbReference type="Gene3D" id="3.30.70.100">
    <property type="match status" value="1"/>
</dbReference>
<organism evidence="1 2">
    <name type="scientific">Hoeflea algicola</name>
    <dbReference type="NCBI Taxonomy" id="2983763"/>
    <lineage>
        <taxon>Bacteria</taxon>
        <taxon>Pseudomonadati</taxon>
        <taxon>Pseudomonadota</taxon>
        <taxon>Alphaproteobacteria</taxon>
        <taxon>Hyphomicrobiales</taxon>
        <taxon>Rhizobiaceae</taxon>
        <taxon>Hoeflea</taxon>
    </lineage>
</organism>
<dbReference type="InterPro" id="IPR008000">
    <property type="entry name" value="Rham/fucose_mutarotase"/>
</dbReference>
<keyword evidence="2" id="KW-1185">Reference proteome</keyword>
<accession>A0ABT3ZA16</accession>
<dbReference type="RefSeq" id="WP_267654179.1">
    <property type="nucleotide sequence ID" value="NZ_JAOVZR010000001.1"/>
</dbReference>
<proteinExistence type="predicted"/>
<comment type="caution">
    <text evidence="1">The sequence shown here is derived from an EMBL/GenBank/DDBJ whole genome shotgun (WGS) entry which is preliminary data.</text>
</comment>
<dbReference type="PANTHER" id="PTHR34389">
    <property type="entry name" value="L-RHAMNOSE MUTAROTASE"/>
    <property type="match status" value="1"/>
</dbReference>
<reference evidence="1" key="1">
    <citation type="submission" date="2022-10" db="EMBL/GenBank/DDBJ databases">
        <title>Hoeflea sp. G2-23, isolated from marine algae.</title>
        <authorList>
            <person name="Kristyanto S."/>
            <person name="Kim J.M."/>
            <person name="Jeon C.O."/>
        </authorList>
    </citation>
    <scope>NUCLEOTIDE SEQUENCE</scope>
    <source>
        <strain evidence="1">G2-23</strain>
    </source>
</reference>
<name>A0ABT3ZA16_9HYPH</name>